<gene>
    <name evidence="5" type="ORF">OXX778_LOCUS14243</name>
</gene>
<dbReference type="Pfam" id="PF06371">
    <property type="entry name" value="Drf_GBD"/>
    <property type="match status" value="1"/>
</dbReference>
<accession>A0A814DQK7</accession>
<feature type="region of interest" description="Disordered" evidence="2">
    <location>
        <begin position="1123"/>
        <end position="1144"/>
    </location>
</feature>
<evidence type="ECO:0000259" key="3">
    <source>
        <dbReference type="PROSITE" id="PS51232"/>
    </source>
</evidence>
<dbReference type="PANTHER" id="PTHR45725">
    <property type="entry name" value="FORMIN HOMOLOGY 2 FAMILY MEMBER"/>
    <property type="match status" value="1"/>
</dbReference>
<dbReference type="AlphaFoldDB" id="A0A814DQK7"/>
<sequence length="1144" mass="133129">MDESKKEINDFIPKQISLDALSYEQQNKNSKKKENGIGLKRVKKFFSAISLRSKRDKSPLLIKENEILNEMEMNNESNKKLHEILSHLVKEETVIEHILEHTSLHTKIKLAKSNFSLNDQEEYFIYIDKFIDSAKYLKDYLRKNEDNLVKYVEFIKYTEPKIEPKKTLFRKKTQYNLNVYVNELNFIIQDHLKVIDDFKLLITTRPSNFVDTFLNKNGLDFLLELLSALKYEWRYHPVHFNLIHCIRGILNSNSGCKAILNHDTALNILVQSIYVSDIKLKIKVIEIISPLCLWKIGRDRVLGAFTHFKEYARESFRFQYIVNLLAFQNGCDESLNEKLKVSIISLINLVIGEKKVDKENLLEDLDERLSLRMEFIKLGLQDVVNDLIKSKPGLALERHLDYYEYSRITDESCYLEISKDLDDYSNNNQESKVQYNNSKFYFDKIESKVKLTTMNLNWMNILENLVLMVTSKDSKKLPQLWYTIDKVVSEVVFGEKKIDEFDQILAKATENIELVDEIKELNACLERSTEEVKNLMKQNEDLNREIIDLKESLAKEIELKNSQKMDLEMKENMNKRVLSSSTPKQSPKKLNVFKEIDNSLNDSDLNLLTPNTTNSFFQNDALICPSPVRSAPIPIPPPPPVGPPPPPPPPALVITPKLKKKVPKSYSVMKPVHINKLNNNSNNTIWESVDEGKYYSVIDLKKIEEAFSVSLDEPVNLNTHKSSSLLYVSNNEQQMESMYSLPMTPKTIFTDPMRAISVNVATRKLPSSDELVNIIESMDPEQRLSETEISNLLQLVLTNEEKINLYSCNLAQMDELHNCLFKISKIMYYTEKLEIIRFKNSLKDQMMNQLSNVKMCCSLLQENKNILKLFELILCVVNYVNQNNQNGNAFGFKLSFLNKLSEIKTNERGLTLLHYLIMIIKDYHPELINIPEELEVVKKVAIFNITDLSNDITNLDTKMKKMNDLMDRIKSDPLNFDKNRKFFESMSFFYEENKKKIELTRNDYNDAIKKYTDVSKYFGESGSPTGFNDFFVLWSTFIKSFASVRDELEKKSLKESKTKFATISNKENRRFTITKRTVQRNEQDLNTLLNSYGNDSDFARFSSEIQTGEIYFKNRLIRKDARNRTKSYNLSKGATNRSRSPSLR</sequence>
<dbReference type="PROSITE" id="PS51232">
    <property type="entry name" value="GBD_FH3"/>
    <property type="match status" value="1"/>
</dbReference>
<keyword evidence="1" id="KW-0175">Coiled coil</keyword>
<feature type="domain" description="FH2" evidence="4">
    <location>
        <begin position="659"/>
        <end position="1067"/>
    </location>
</feature>
<dbReference type="InterPro" id="IPR016024">
    <property type="entry name" value="ARM-type_fold"/>
</dbReference>
<dbReference type="SMART" id="SM01140">
    <property type="entry name" value="Drf_GBD"/>
    <property type="match status" value="1"/>
</dbReference>
<dbReference type="GO" id="GO:0030036">
    <property type="term" value="P:actin cytoskeleton organization"/>
    <property type="evidence" value="ECO:0007669"/>
    <property type="project" value="InterPro"/>
</dbReference>
<name>A0A814DQK7_9BILA</name>
<dbReference type="Pfam" id="PF02181">
    <property type="entry name" value="FH2"/>
    <property type="match status" value="1"/>
</dbReference>
<dbReference type="InterPro" id="IPR010472">
    <property type="entry name" value="FH3_dom"/>
</dbReference>
<keyword evidence="6" id="KW-1185">Reference proteome</keyword>
<protein>
    <submittedName>
        <fullName evidence="5">Uncharacterized protein</fullName>
    </submittedName>
</protein>
<dbReference type="OrthoDB" id="1104827at2759"/>
<dbReference type="InterPro" id="IPR015425">
    <property type="entry name" value="FH2_Formin"/>
</dbReference>
<dbReference type="InterPro" id="IPR014768">
    <property type="entry name" value="GBD/FH3_dom"/>
</dbReference>
<dbReference type="GO" id="GO:0031267">
    <property type="term" value="F:small GTPase binding"/>
    <property type="evidence" value="ECO:0007669"/>
    <property type="project" value="InterPro"/>
</dbReference>
<dbReference type="PANTHER" id="PTHR45725:SF1">
    <property type="entry name" value="DISHEVELLED ASSOCIATED ACTIVATOR OF MORPHOGENESIS, ISOFORM D"/>
    <property type="match status" value="1"/>
</dbReference>
<evidence type="ECO:0000259" key="4">
    <source>
        <dbReference type="PROSITE" id="PS51444"/>
    </source>
</evidence>
<proteinExistence type="predicted"/>
<feature type="coiled-coil region" evidence="1">
    <location>
        <begin position="511"/>
        <end position="570"/>
    </location>
</feature>
<organism evidence="5 6">
    <name type="scientific">Brachionus calyciflorus</name>
    <dbReference type="NCBI Taxonomy" id="104777"/>
    <lineage>
        <taxon>Eukaryota</taxon>
        <taxon>Metazoa</taxon>
        <taxon>Spiralia</taxon>
        <taxon>Gnathifera</taxon>
        <taxon>Rotifera</taxon>
        <taxon>Eurotatoria</taxon>
        <taxon>Monogononta</taxon>
        <taxon>Pseudotrocha</taxon>
        <taxon>Ploima</taxon>
        <taxon>Brachionidae</taxon>
        <taxon>Brachionus</taxon>
    </lineage>
</organism>
<evidence type="ECO:0000256" key="2">
    <source>
        <dbReference type="SAM" id="MobiDB-lite"/>
    </source>
</evidence>
<evidence type="ECO:0000313" key="6">
    <source>
        <dbReference type="Proteomes" id="UP000663879"/>
    </source>
</evidence>
<dbReference type="InterPro" id="IPR011989">
    <property type="entry name" value="ARM-like"/>
</dbReference>
<comment type="caution">
    <text evidence="5">The sequence shown here is derived from an EMBL/GenBank/DDBJ whole genome shotgun (WGS) entry which is preliminary data.</text>
</comment>
<dbReference type="SMART" id="SM00498">
    <property type="entry name" value="FH2"/>
    <property type="match status" value="1"/>
</dbReference>
<reference evidence="5" key="1">
    <citation type="submission" date="2021-02" db="EMBL/GenBank/DDBJ databases">
        <authorList>
            <person name="Nowell W R."/>
        </authorList>
    </citation>
    <scope>NUCLEOTIDE SEQUENCE</scope>
    <source>
        <strain evidence="5">Ploen Becks lab</strain>
    </source>
</reference>
<feature type="coiled-coil region" evidence="1">
    <location>
        <begin position="945"/>
        <end position="972"/>
    </location>
</feature>
<dbReference type="InterPro" id="IPR042201">
    <property type="entry name" value="FH2_Formin_sf"/>
</dbReference>
<dbReference type="PROSITE" id="PS51444">
    <property type="entry name" value="FH2"/>
    <property type="match status" value="1"/>
</dbReference>
<dbReference type="Gene3D" id="1.25.10.10">
    <property type="entry name" value="Leucine-rich Repeat Variant"/>
    <property type="match status" value="1"/>
</dbReference>
<evidence type="ECO:0000313" key="5">
    <source>
        <dbReference type="EMBL" id="CAF0956935.1"/>
    </source>
</evidence>
<dbReference type="SMART" id="SM01139">
    <property type="entry name" value="Drf_FH3"/>
    <property type="match status" value="1"/>
</dbReference>
<dbReference type="SUPFAM" id="SSF101447">
    <property type="entry name" value="Formin homology 2 domain (FH2 domain)"/>
    <property type="match status" value="1"/>
</dbReference>
<feature type="domain" description="GBD/FH3" evidence="3">
    <location>
        <begin position="69"/>
        <end position="499"/>
    </location>
</feature>
<dbReference type="GO" id="GO:0003779">
    <property type="term" value="F:actin binding"/>
    <property type="evidence" value="ECO:0007669"/>
    <property type="project" value="InterPro"/>
</dbReference>
<dbReference type="InterPro" id="IPR010473">
    <property type="entry name" value="GTPase-bd"/>
</dbReference>
<dbReference type="Proteomes" id="UP000663879">
    <property type="component" value="Unassembled WGS sequence"/>
</dbReference>
<dbReference type="InterPro" id="IPR051425">
    <property type="entry name" value="Formin_Homology"/>
</dbReference>
<evidence type="ECO:0000256" key="1">
    <source>
        <dbReference type="SAM" id="Coils"/>
    </source>
</evidence>
<feature type="compositionally biased region" description="Polar residues" evidence="2">
    <location>
        <begin position="1126"/>
        <end position="1144"/>
    </location>
</feature>
<dbReference type="EMBL" id="CAJNOC010002896">
    <property type="protein sequence ID" value="CAF0956935.1"/>
    <property type="molecule type" value="Genomic_DNA"/>
</dbReference>
<dbReference type="Gene3D" id="1.20.58.2220">
    <property type="entry name" value="Formin, FH2 domain"/>
    <property type="match status" value="1"/>
</dbReference>
<dbReference type="SUPFAM" id="SSF48371">
    <property type="entry name" value="ARM repeat"/>
    <property type="match status" value="1"/>
</dbReference>